<keyword evidence="2" id="KW-1185">Reference proteome</keyword>
<name>A0ABQ5JCS6_9ASTR</name>
<feature type="non-terminal residue" evidence="1">
    <location>
        <position position="64"/>
    </location>
</feature>
<reference evidence="1" key="1">
    <citation type="journal article" date="2022" name="Int. J. Mol. Sci.">
        <title>Draft Genome of Tanacetum Coccineum: Genomic Comparison of Closely Related Tanacetum-Family Plants.</title>
        <authorList>
            <person name="Yamashiro T."/>
            <person name="Shiraishi A."/>
            <person name="Nakayama K."/>
            <person name="Satake H."/>
        </authorList>
    </citation>
    <scope>NUCLEOTIDE SEQUENCE</scope>
</reference>
<evidence type="ECO:0000313" key="1">
    <source>
        <dbReference type="EMBL" id="GJU09347.1"/>
    </source>
</evidence>
<evidence type="ECO:0000313" key="2">
    <source>
        <dbReference type="Proteomes" id="UP001151760"/>
    </source>
</evidence>
<gene>
    <name evidence="1" type="ORF">Tco_1131743</name>
</gene>
<reference evidence="1" key="2">
    <citation type="submission" date="2022-01" db="EMBL/GenBank/DDBJ databases">
        <authorList>
            <person name="Yamashiro T."/>
            <person name="Shiraishi A."/>
            <person name="Satake H."/>
            <person name="Nakayama K."/>
        </authorList>
    </citation>
    <scope>NUCLEOTIDE SEQUENCE</scope>
</reference>
<protein>
    <submittedName>
        <fullName evidence="1">Uncharacterized protein</fullName>
    </submittedName>
</protein>
<dbReference type="Proteomes" id="UP001151760">
    <property type="component" value="Unassembled WGS sequence"/>
</dbReference>
<sequence length="64" mass="7213">MTMLHSKEVKFEWAVTTGSSVPVIEGRSCVVHNLALPKGKRRFYRILPDASIKGLGDVLMQREK</sequence>
<organism evidence="1 2">
    <name type="scientific">Tanacetum coccineum</name>
    <dbReference type="NCBI Taxonomy" id="301880"/>
    <lineage>
        <taxon>Eukaryota</taxon>
        <taxon>Viridiplantae</taxon>
        <taxon>Streptophyta</taxon>
        <taxon>Embryophyta</taxon>
        <taxon>Tracheophyta</taxon>
        <taxon>Spermatophyta</taxon>
        <taxon>Magnoliopsida</taxon>
        <taxon>eudicotyledons</taxon>
        <taxon>Gunneridae</taxon>
        <taxon>Pentapetalae</taxon>
        <taxon>asterids</taxon>
        <taxon>campanulids</taxon>
        <taxon>Asterales</taxon>
        <taxon>Asteraceae</taxon>
        <taxon>Asteroideae</taxon>
        <taxon>Anthemideae</taxon>
        <taxon>Anthemidinae</taxon>
        <taxon>Tanacetum</taxon>
    </lineage>
</organism>
<proteinExistence type="predicted"/>
<dbReference type="EMBL" id="BQNB010021720">
    <property type="protein sequence ID" value="GJU09347.1"/>
    <property type="molecule type" value="Genomic_DNA"/>
</dbReference>
<accession>A0ABQ5JCS6</accession>
<comment type="caution">
    <text evidence="1">The sequence shown here is derived from an EMBL/GenBank/DDBJ whole genome shotgun (WGS) entry which is preliminary data.</text>
</comment>